<dbReference type="CDD" id="cd16295">
    <property type="entry name" value="TTHA0252-CPSF-like_MBL-fold"/>
    <property type="match status" value="1"/>
</dbReference>
<name>A0A4R3K2J3_9FIRM</name>
<dbReference type="PANTHER" id="PTHR11203:SF37">
    <property type="entry name" value="INTEGRATOR COMPLEX SUBUNIT 11"/>
    <property type="match status" value="1"/>
</dbReference>
<dbReference type="Pfam" id="PF07521">
    <property type="entry name" value="RMMBL"/>
    <property type="match status" value="1"/>
</dbReference>
<proteinExistence type="predicted"/>
<dbReference type="Gene3D" id="3.40.50.10890">
    <property type="match status" value="1"/>
</dbReference>
<dbReference type="SUPFAM" id="SSF56281">
    <property type="entry name" value="Metallo-hydrolase/oxidoreductase"/>
    <property type="match status" value="1"/>
</dbReference>
<evidence type="ECO:0000313" key="4">
    <source>
        <dbReference type="EMBL" id="TCS76662.1"/>
    </source>
</evidence>
<dbReference type="InterPro" id="IPR050698">
    <property type="entry name" value="MBL"/>
</dbReference>
<feature type="domain" description="Metallo-beta-lactamase" evidence="2">
    <location>
        <begin position="15"/>
        <end position="248"/>
    </location>
</feature>
<dbReference type="GO" id="GO:0016787">
    <property type="term" value="F:hydrolase activity"/>
    <property type="evidence" value="ECO:0007669"/>
    <property type="project" value="UniProtKB-KW"/>
</dbReference>
<dbReference type="Gene3D" id="3.60.15.10">
    <property type="entry name" value="Ribonuclease Z/Hydroxyacylglutathione hydrolase-like"/>
    <property type="match status" value="1"/>
</dbReference>
<dbReference type="GO" id="GO:0004521">
    <property type="term" value="F:RNA endonuclease activity"/>
    <property type="evidence" value="ECO:0007669"/>
    <property type="project" value="TreeGrafter"/>
</dbReference>
<dbReference type="Pfam" id="PF00753">
    <property type="entry name" value="Lactamase_B"/>
    <property type="match status" value="1"/>
</dbReference>
<evidence type="ECO:0000259" key="3">
    <source>
        <dbReference type="SMART" id="SM01027"/>
    </source>
</evidence>
<keyword evidence="5" id="KW-1185">Reference proteome</keyword>
<feature type="domain" description="Beta-Casp" evidence="3">
    <location>
        <begin position="253"/>
        <end position="382"/>
    </location>
</feature>
<organism evidence="4 5">
    <name type="scientific">Muricomes intestini</name>
    <dbReference type="NCBI Taxonomy" id="1796634"/>
    <lineage>
        <taxon>Bacteria</taxon>
        <taxon>Bacillati</taxon>
        <taxon>Bacillota</taxon>
        <taxon>Clostridia</taxon>
        <taxon>Lachnospirales</taxon>
        <taxon>Lachnospiraceae</taxon>
        <taxon>Muricomes</taxon>
    </lineage>
</organism>
<dbReference type="AlphaFoldDB" id="A0A4R3K2J3"/>
<dbReference type="InterPro" id="IPR022712">
    <property type="entry name" value="Beta_Casp"/>
</dbReference>
<dbReference type="InterPro" id="IPR011108">
    <property type="entry name" value="RMMBL"/>
</dbReference>
<dbReference type="InterPro" id="IPR001279">
    <property type="entry name" value="Metallo-B-lactamas"/>
</dbReference>
<evidence type="ECO:0000313" key="5">
    <source>
        <dbReference type="Proteomes" id="UP000295726"/>
    </source>
</evidence>
<reference evidence="4 5" key="1">
    <citation type="submission" date="2019-03" db="EMBL/GenBank/DDBJ databases">
        <title>Genomic Encyclopedia of Type Strains, Phase IV (KMG-IV): sequencing the most valuable type-strain genomes for metagenomic binning, comparative biology and taxonomic classification.</title>
        <authorList>
            <person name="Goeker M."/>
        </authorList>
    </citation>
    <scope>NUCLEOTIDE SEQUENCE [LARGE SCALE GENOMIC DNA]</scope>
    <source>
        <strain evidence="4 5">DSM 29489</strain>
    </source>
</reference>
<keyword evidence="1" id="KW-0378">Hydrolase</keyword>
<dbReference type="Pfam" id="PF10996">
    <property type="entry name" value="Beta-Casp"/>
    <property type="match status" value="1"/>
</dbReference>
<dbReference type="InterPro" id="IPR036866">
    <property type="entry name" value="RibonucZ/Hydroxyglut_hydro"/>
</dbReference>
<dbReference type="SMART" id="SM00849">
    <property type="entry name" value="Lactamase_B"/>
    <property type="match status" value="1"/>
</dbReference>
<dbReference type="SMART" id="SM01027">
    <property type="entry name" value="Beta-Casp"/>
    <property type="match status" value="1"/>
</dbReference>
<evidence type="ECO:0000259" key="2">
    <source>
        <dbReference type="SMART" id="SM00849"/>
    </source>
</evidence>
<protein>
    <submittedName>
        <fullName evidence="4">Metallo-beta-lactamase family protein</fullName>
    </submittedName>
</protein>
<dbReference type="PANTHER" id="PTHR11203">
    <property type="entry name" value="CLEAVAGE AND POLYADENYLATION SPECIFICITY FACTOR FAMILY MEMBER"/>
    <property type="match status" value="1"/>
</dbReference>
<dbReference type="Proteomes" id="UP000295726">
    <property type="component" value="Unassembled WGS sequence"/>
</dbReference>
<evidence type="ECO:0000256" key="1">
    <source>
        <dbReference type="ARBA" id="ARBA00022801"/>
    </source>
</evidence>
<gene>
    <name evidence="4" type="ORF">EDD59_12347</name>
</gene>
<accession>A0A4R3K2J3</accession>
<sequence>MLMKLTFIGAAHEVTGSCHMLQAAGKTILVDYGMEQGPDLFENPGLPLPENEVDYVLLTHAHIDHSGLLPLLVKKGFKGQIITTYATADLCNIMLRDSAHIQEFEAEWRNRKGKRAGQQAFEPLYVVQDALDAIEKLVPCQYNERIRICDGIEVRFTDVGHLLGSASIEVWITEGAVEKKIVFSGDVGNLNQPIIKNPHYTESADYVVVESTYGNRVHSTEPVDYVQELVKVLRETFDRKGNVVIPSFAVGRTQEVLYFIREIKEKNLLKEYPNFEVYLDSPLAIEATKVFTKNMKECFDEEALALINAGINPLVFPGLHASVTSDDSKMINQIEKPKVIVSASGMCDAGRIRHHLKHNLWRAESTILFVGYQAEGTLGRRILDGEKHVKIFGEPIEVHARIENLHGVSGHADMNGLLAWLEGFKTPLEQVFVVHGDDTVAEEFAATVQERLGYPAWAPFPDGEVDLAANEILSEGVRIPVKTKKAAAQKADAAFDRLIAAGRRLMEVVYKCGQISNKDKAKFEKQIHNLADKWDIYK</sequence>
<comment type="caution">
    <text evidence="4">The sequence shown here is derived from an EMBL/GenBank/DDBJ whole genome shotgun (WGS) entry which is preliminary data.</text>
</comment>
<dbReference type="EMBL" id="SLZZ01000023">
    <property type="protein sequence ID" value="TCS76662.1"/>
    <property type="molecule type" value="Genomic_DNA"/>
</dbReference>